<keyword evidence="2" id="KW-1185">Reference proteome</keyword>
<reference evidence="1 2" key="1">
    <citation type="journal article" date="2013" name="BMC Genomics">
        <title>Comparative genomics reveals distinct host-interacting traits of three major human-associated propionibacteria.</title>
        <authorList>
            <person name="Mak T.N."/>
            <person name="Schmid M."/>
            <person name="Brzuszkiewicz E."/>
            <person name="Zeng G."/>
            <person name="Meyer R."/>
            <person name="Sfanos K.S."/>
            <person name="Brinkmann V."/>
            <person name="Meyer T.F."/>
            <person name="Bruggemann H."/>
        </authorList>
    </citation>
    <scope>NUCLEOTIDE SEQUENCE [LARGE SCALE GENOMIC DNA]</scope>
    <source>
        <strain evidence="1 2">TM11</strain>
    </source>
</reference>
<dbReference type="EMBL" id="AOST01000016">
    <property type="protein sequence ID" value="ERF67688.1"/>
    <property type="molecule type" value="Genomic_DNA"/>
</dbReference>
<sequence>MDLFGDPDQWPDSDLLCLTGVLGPHLVLAALHEGVFPMPLGDDAPREYRGATAWWSPQRRGVLPLDRLTVSSSLRKTTKHRTTTVDQAFDRVIERCADPSRPGGWIDSTIIDSYTELHHNGWAHSVETWDEDGRLVGGLYGVSVGGLFSGESMFHDPVHGRDASKTALIRLVLELGMSDQAPTVDADQESRCGTASDTTQPPDASGPSARDESTSTAPTPSDGPAPGQQAVPVHPTALLDVQWLTHHLASLGAVEIDRAEYLRQLTGALAAPGPQWRPHRLTGPQMLTELARRG</sequence>
<dbReference type="Proteomes" id="UP000053711">
    <property type="component" value="Unassembled WGS sequence"/>
</dbReference>
<keyword evidence="1" id="KW-0808">Transferase</keyword>
<protein>
    <submittedName>
        <fullName evidence="1">Leucyl/phenylalanyl-tRNA--protein transferase</fullName>
    </submittedName>
</protein>
<name>A0ACB4UQL4_9ACTN</name>
<evidence type="ECO:0000313" key="2">
    <source>
        <dbReference type="Proteomes" id="UP000053711"/>
    </source>
</evidence>
<comment type="caution">
    <text evidence="1">The sequence shown here is derived from an EMBL/GenBank/DDBJ whole genome shotgun (WGS) entry which is preliminary data.</text>
</comment>
<evidence type="ECO:0000313" key="1">
    <source>
        <dbReference type="EMBL" id="ERF67688.1"/>
    </source>
</evidence>
<accession>A0ACB4UQL4</accession>
<proteinExistence type="predicted"/>
<gene>
    <name evidence="1" type="ORF">H640_01673</name>
</gene>
<organism evidence="1 2">
    <name type="scientific">Cutibacterium granulosum TM11</name>
    <dbReference type="NCBI Taxonomy" id="1292373"/>
    <lineage>
        <taxon>Bacteria</taxon>
        <taxon>Bacillati</taxon>
        <taxon>Actinomycetota</taxon>
        <taxon>Actinomycetes</taxon>
        <taxon>Propionibacteriales</taxon>
        <taxon>Propionibacteriaceae</taxon>
        <taxon>Cutibacterium</taxon>
    </lineage>
</organism>